<organism evidence="1">
    <name type="scientific">viral metagenome</name>
    <dbReference type="NCBI Taxonomy" id="1070528"/>
    <lineage>
        <taxon>unclassified sequences</taxon>
        <taxon>metagenomes</taxon>
        <taxon>organismal metagenomes</taxon>
    </lineage>
</organism>
<dbReference type="AlphaFoldDB" id="A0A6C0JF36"/>
<protein>
    <submittedName>
        <fullName evidence="1">Uncharacterized protein</fullName>
    </submittedName>
</protein>
<evidence type="ECO:0000313" key="1">
    <source>
        <dbReference type="EMBL" id="QHU03460.1"/>
    </source>
</evidence>
<sequence>MNEYQYIINPVTNRKCRVDTSLGKRIIRNYISQVGGGRTSGVRVSPAGAPSRGVRRVVEEEEKYYAVSILVEDGSSVEVWNEIRKNGIGVDWNVIPDTVFRFGGERVEFGLEYIGDEDWAKSIDEILRNNPIIKKYFIKILGVSKKLL</sequence>
<reference evidence="1" key="1">
    <citation type="journal article" date="2020" name="Nature">
        <title>Giant virus diversity and host interactions through global metagenomics.</title>
        <authorList>
            <person name="Schulz F."/>
            <person name="Roux S."/>
            <person name="Paez-Espino D."/>
            <person name="Jungbluth S."/>
            <person name="Walsh D.A."/>
            <person name="Denef V.J."/>
            <person name="McMahon K.D."/>
            <person name="Konstantinidis K.T."/>
            <person name="Eloe-Fadrosh E.A."/>
            <person name="Kyrpides N.C."/>
            <person name="Woyke T."/>
        </authorList>
    </citation>
    <scope>NUCLEOTIDE SEQUENCE</scope>
    <source>
        <strain evidence="1">GVMAG-M-3300026093-6</strain>
    </source>
</reference>
<dbReference type="EMBL" id="MN740382">
    <property type="protein sequence ID" value="QHU03460.1"/>
    <property type="molecule type" value="Genomic_DNA"/>
</dbReference>
<proteinExistence type="predicted"/>
<name>A0A6C0JF36_9ZZZZ</name>
<accession>A0A6C0JF36</accession>